<reference evidence="3 4" key="1">
    <citation type="submission" date="2019-05" db="EMBL/GenBank/DDBJ databases">
        <title>The compact genome of Giardia muris reveals important steps in the evolution of intestinal protozoan parasites.</title>
        <authorList>
            <person name="Xu F."/>
            <person name="Jimenez-Gonzalez A."/>
            <person name="Einarsson E."/>
            <person name="Astvaldsson A."/>
            <person name="Peirasmaki D."/>
            <person name="Eckmann L."/>
            <person name="Andersson J.O."/>
            <person name="Svard S.G."/>
            <person name="Jerlstrom-Hultqvist J."/>
        </authorList>
    </citation>
    <scope>NUCLEOTIDE SEQUENCE [LARGE SCALE GENOMIC DNA]</scope>
    <source>
        <strain evidence="3 4">Roberts-Thomson</strain>
    </source>
</reference>
<dbReference type="AlphaFoldDB" id="A0A4Z1T4E5"/>
<keyword evidence="4" id="KW-1185">Reference proteome</keyword>
<evidence type="ECO:0000313" key="4">
    <source>
        <dbReference type="Proteomes" id="UP000315496"/>
    </source>
</evidence>
<evidence type="ECO:0000256" key="1">
    <source>
        <dbReference type="ARBA" id="ARBA00022694"/>
    </source>
</evidence>
<dbReference type="VEuPathDB" id="GiardiaDB:GMRT_16092"/>
<organism evidence="3 4">
    <name type="scientific">Giardia muris</name>
    <dbReference type="NCBI Taxonomy" id="5742"/>
    <lineage>
        <taxon>Eukaryota</taxon>
        <taxon>Metamonada</taxon>
        <taxon>Diplomonadida</taxon>
        <taxon>Hexamitidae</taxon>
        <taxon>Giardiinae</taxon>
        <taxon>Giardia</taxon>
    </lineage>
</organism>
<dbReference type="InterPro" id="IPR016195">
    <property type="entry name" value="Pol/histidinol_Pase-like"/>
</dbReference>
<dbReference type="OrthoDB" id="10249665at2759"/>
<dbReference type="Pfam" id="PF01876">
    <property type="entry name" value="RNase_P_p30"/>
    <property type="match status" value="1"/>
</dbReference>
<dbReference type="SUPFAM" id="SSF89550">
    <property type="entry name" value="PHP domain-like"/>
    <property type="match status" value="1"/>
</dbReference>
<name>A0A4Z1T4E5_GIAMU</name>
<accession>A0A4Z1T4E5</accession>
<protein>
    <submittedName>
        <fullName evidence="3">RNase P subunit p30</fullName>
    </submittedName>
</protein>
<dbReference type="EMBL" id="VDLU01000003">
    <property type="protein sequence ID" value="TNJ27917.1"/>
    <property type="molecule type" value="Genomic_DNA"/>
</dbReference>
<dbReference type="Proteomes" id="UP000315496">
    <property type="component" value="Chromosome 3"/>
</dbReference>
<feature type="region of interest" description="Disordered" evidence="2">
    <location>
        <begin position="232"/>
        <end position="264"/>
    </location>
</feature>
<evidence type="ECO:0000313" key="3">
    <source>
        <dbReference type="EMBL" id="TNJ27917.1"/>
    </source>
</evidence>
<proteinExistence type="predicted"/>
<dbReference type="InterPro" id="IPR002738">
    <property type="entry name" value="RNase_P_p30"/>
</dbReference>
<gene>
    <name evidence="3" type="ORF">GMRT_16092</name>
</gene>
<sequence>MDLCVPHGPEMMETLTRLWRLGYYCVAIETAIADVATPPPPGRYTFPSNPRALRASTNPVLLESEYELTCLSRLTLVMSGSTRIHPIAQRYDILAMRVSTETQLKYALSQPIDVVQVPSTVTFRLTHALMRQLRESGITMELLYPDTPDEDAGNTRLAFHINRCGRTIGALISRGKGLPPLRLREYLCSHLKMCKMSVIQQNEERVLSRAAARRFRLNHSYALLDVPKNAADRTLRKSPSASALQDRDGGHAPAADGGRRDPPT</sequence>
<evidence type="ECO:0000256" key="2">
    <source>
        <dbReference type="SAM" id="MobiDB-lite"/>
    </source>
</evidence>
<dbReference type="GO" id="GO:0008033">
    <property type="term" value="P:tRNA processing"/>
    <property type="evidence" value="ECO:0007669"/>
    <property type="project" value="UniProtKB-KW"/>
</dbReference>
<keyword evidence="1" id="KW-0819">tRNA processing</keyword>
<comment type="caution">
    <text evidence="3">The sequence shown here is derived from an EMBL/GenBank/DDBJ whole genome shotgun (WGS) entry which is preliminary data.</text>
</comment>